<evidence type="ECO:0000256" key="3">
    <source>
        <dbReference type="ARBA" id="ARBA00022898"/>
    </source>
</evidence>
<keyword evidence="3" id="KW-0663">Pyridoxal phosphate</keyword>
<feature type="domain" description="Aromatic amino acid beta-eliminating lyase/threonine aldolase" evidence="5">
    <location>
        <begin position="21"/>
        <end position="266"/>
    </location>
</feature>
<dbReference type="GO" id="GO:0008732">
    <property type="term" value="F:L-allo-threonine aldolase activity"/>
    <property type="evidence" value="ECO:0007669"/>
    <property type="project" value="TreeGrafter"/>
</dbReference>
<dbReference type="Pfam" id="PF01212">
    <property type="entry name" value="Beta_elim_lyase"/>
    <property type="match status" value="1"/>
</dbReference>
<evidence type="ECO:0000256" key="4">
    <source>
        <dbReference type="SAM" id="MobiDB-lite"/>
    </source>
</evidence>
<reference evidence="6" key="2">
    <citation type="journal article" date="2021" name="Microbiome">
        <title>Successional dynamics and alternative stable states in a saline activated sludge microbial community over 9 years.</title>
        <authorList>
            <person name="Wang Y."/>
            <person name="Ye J."/>
            <person name="Ju F."/>
            <person name="Liu L."/>
            <person name="Boyd J.A."/>
            <person name="Deng Y."/>
            <person name="Parks D.H."/>
            <person name="Jiang X."/>
            <person name="Yin X."/>
            <person name="Woodcroft B.J."/>
            <person name="Tyson G.W."/>
            <person name="Hugenholtz P."/>
            <person name="Polz M.F."/>
            <person name="Zhang T."/>
        </authorList>
    </citation>
    <scope>NUCLEOTIDE SEQUENCE</scope>
    <source>
        <strain evidence="6">HKST-UBA02</strain>
    </source>
</reference>
<dbReference type="InterPro" id="IPR015422">
    <property type="entry name" value="PyrdxlP-dep_Trfase_small"/>
</dbReference>
<accession>A0A956NAB8</accession>
<feature type="compositionally biased region" description="Low complexity" evidence="4">
    <location>
        <begin position="273"/>
        <end position="286"/>
    </location>
</feature>
<evidence type="ECO:0000256" key="2">
    <source>
        <dbReference type="ARBA" id="ARBA00006966"/>
    </source>
</evidence>
<dbReference type="Gene3D" id="3.90.1150.10">
    <property type="entry name" value="Aspartate Aminotransferase, domain 1"/>
    <property type="match status" value="1"/>
</dbReference>
<feature type="region of interest" description="Disordered" evidence="4">
    <location>
        <begin position="273"/>
        <end position="293"/>
    </location>
</feature>
<evidence type="ECO:0000256" key="1">
    <source>
        <dbReference type="ARBA" id="ARBA00001933"/>
    </source>
</evidence>
<dbReference type="InterPro" id="IPR015424">
    <property type="entry name" value="PyrdxlP-dep_Trfase"/>
</dbReference>
<protein>
    <submittedName>
        <fullName evidence="6">Threonine aldolase</fullName>
    </submittedName>
</protein>
<dbReference type="Proteomes" id="UP000739538">
    <property type="component" value="Unassembled WGS sequence"/>
</dbReference>
<comment type="cofactor">
    <cofactor evidence="1">
        <name>pyridoxal 5'-phosphate</name>
        <dbReference type="ChEBI" id="CHEBI:597326"/>
    </cofactor>
</comment>
<dbReference type="Gene3D" id="3.40.640.10">
    <property type="entry name" value="Type I PLP-dependent aspartate aminotransferase-like (Major domain)"/>
    <property type="match status" value="1"/>
</dbReference>
<evidence type="ECO:0000313" key="6">
    <source>
        <dbReference type="EMBL" id="MCA9755514.1"/>
    </source>
</evidence>
<dbReference type="GO" id="GO:0006545">
    <property type="term" value="P:glycine biosynthetic process"/>
    <property type="evidence" value="ECO:0007669"/>
    <property type="project" value="TreeGrafter"/>
</dbReference>
<sequence length="376" mass="41165">MSSYPRSLHGHPRSTPAESFQAMAAYCEAHDIHGDVYGKSDWLQSFEAEIAVLLGKEAALFFPSGTMAQQIALRVWADRRKSPKVAFHATSHVEVHEQMGYQRLHGLEAQFVGETLRTPGRDDVAQLDEGTAALLLELPMREIGGQLIPWDELIAIREWSQTSGTALHLDGARLYEAAAGYGRTVTEVASLFDSAYISFYKGIGGLTGAALAGPADFIEEARPWLRRHGGNLFQMTPFTVSARMGMEKRMERFPSYVARAKQIGALFEERYGSGTRAGSAGETATGTGEGPGESVRMTIMPSPVQVNMIHLLVDAEVEALNARREEAGARTGLLPCGRFWEDKWGRGTMTELYVGEAALAESDETIVASYDTMLTR</sequence>
<dbReference type="AlphaFoldDB" id="A0A956NAB8"/>
<gene>
    <name evidence="6" type="ORF">KDA27_06910</name>
</gene>
<dbReference type="InterPro" id="IPR001597">
    <property type="entry name" value="ArAA_b-elim_lyase/Thr_aldolase"/>
</dbReference>
<name>A0A956NAB8_UNCEI</name>
<evidence type="ECO:0000259" key="5">
    <source>
        <dbReference type="Pfam" id="PF01212"/>
    </source>
</evidence>
<reference evidence="6" key="1">
    <citation type="submission" date="2020-04" db="EMBL/GenBank/DDBJ databases">
        <authorList>
            <person name="Zhang T."/>
        </authorList>
    </citation>
    <scope>NUCLEOTIDE SEQUENCE</scope>
    <source>
        <strain evidence="6">HKST-UBA02</strain>
    </source>
</reference>
<proteinExistence type="inferred from homology"/>
<comment type="caution">
    <text evidence="6">The sequence shown here is derived from an EMBL/GenBank/DDBJ whole genome shotgun (WGS) entry which is preliminary data.</text>
</comment>
<dbReference type="EMBL" id="JAGQHS010000024">
    <property type="protein sequence ID" value="MCA9755514.1"/>
    <property type="molecule type" value="Genomic_DNA"/>
</dbReference>
<dbReference type="SUPFAM" id="SSF53383">
    <property type="entry name" value="PLP-dependent transferases"/>
    <property type="match status" value="1"/>
</dbReference>
<comment type="similarity">
    <text evidence="2">Belongs to the threonine aldolase family.</text>
</comment>
<dbReference type="InterPro" id="IPR015421">
    <property type="entry name" value="PyrdxlP-dep_Trfase_major"/>
</dbReference>
<dbReference type="PANTHER" id="PTHR48097:SF9">
    <property type="entry name" value="L-THREONINE ALDOLASE"/>
    <property type="match status" value="1"/>
</dbReference>
<organism evidence="6 7">
    <name type="scientific">Eiseniibacteriota bacterium</name>
    <dbReference type="NCBI Taxonomy" id="2212470"/>
    <lineage>
        <taxon>Bacteria</taxon>
        <taxon>Candidatus Eiseniibacteriota</taxon>
    </lineage>
</organism>
<dbReference type="GO" id="GO:0006567">
    <property type="term" value="P:L-threonine catabolic process"/>
    <property type="evidence" value="ECO:0007669"/>
    <property type="project" value="TreeGrafter"/>
</dbReference>
<evidence type="ECO:0000313" key="7">
    <source>
        <dbReference type="Proteomes" id="UP000739538"/>
    </source>
</evidence>
<dbReference type="PANTHER" id="PTHR48097">
    <property type="entry name" value="L-THREONINE ALDOLASE-RELATED"/>
    <property type="match status" value="1"/>
</dbReference>
<dbReference type="GO" id="GO:0005829">
    <property type="term" value="C:cytosol"/>
    <property type="evidence" value="ECO:0007669"/>
    <property type="project" value="TreeGrafter"/>
</dbReference>